<feature type="compositionally biased region" description="Acidic residues" evidence="1">
    <location>
        <begin position="462"/>
        <end position="471"/>
    </location>
</feature>
<dbReference type="GeneID" id="5889728"/>
<dbReference type="Gene3D" id="2.30.29.30">
    <property type="entry name" value="Pleckstrin-homology domain (PH domain)/Phosphotyrosine-binding domain (PTB)"/>
    <property type="match status" value="1"/>
</dbReference>
<feature type="domain" description="Mannosylglycerate hydrolase MGH1-like glycoside hydrolase" evidence="3">
    <location>
        <begin position="680"/>
        <end position="780"/>
    </location>
</feature>
<dbReference type="InterPro" id="IPR054491">
    <property type="entry name" value="MGH1-like_GH"/>
</dbReference>
<dbReference type="RefSeq" id="XP_001744673.1">
    <property type="nucleotide sequence ID" value="XM_001744621.1"/>
</dbReference>
<evidence type="ECO:0000256" key="2">
    <source>
        <dbReference type="SAM" id="Phobius"/>
    </source>
</evidence>
<keyword evidence="2" id="KW-0472">Membrane</keyword>
<organism evidence="4 5">
    <name type="scientific">Monosiga brevicollis</name>
    <name type="common">Choanoflagellate</name>
    <dbReference type="NCBI Taxonomy" id="81824"/>
    <lineage>
        <taxon>Eukaryota</taxon>
        <taxon>Choanoflagellata</taxon>
        <taxon>Craspedida</taxon>
        <taxon>Salpingoecidae</taxon>
        <taxon>Monosiga</taxon>
    </lineage>
</organism>
<dbReference type="SUPFAM" id="SSF48208">
    <property type="entry name" value="Six-hairpin glycosidases"/>
    <property type="match status" value="1"/>
</dbReference>
<evidence type="ECO:0000259" key="3">
    <source>
        <dbReference type="Pfam" id="PF22422"/>
    </source>
</evidence>
<feature type="transmembrane region" description="Helical" evidence="2">
    <location>
        <begin position="50"/>
        <end position="70"/>
    </location>
</feature>
<keyword evidence="5" id="KW-1185">Reference proteome</keyword>
<protein>
    <recommendedName>
        <fullName evidence="3">Mannosylglycerate hydrolase MGH1-like glycoside hydrolase domain-containing protein</fullName>
    </recommendedName>
</protein>
<dbReference type="STRING" id="81824.A9UVP7"/>
<dbReference type="Pfam" id="PF22422">
    <property type="entry name" value="MGH1-like_GH"/>
    <property type="match status" value="2"/>
</dbReference>
<name>A9UVP7_MONBE</name>
<evidence type="ECO:0000313" key="5">
    <source>
        <dbReference type="Proteomes" id="UP000001357"/>
    </source>
</evidence>
<dbReference type="eggNOG" id="KOG2161">
    <property type="taxonomic scope" value="Eukaryota"/>
</dbReference>
<dbReference type="InterPro" id="IPR011993">
    <property type="entry name" value="PH-like_dom_sf"/>
</dbReference>
<dbReference type="InParanoid" id="A9UVP7"/>
<dbReference type="KEGG" id="mbr:MONBRDRAFT_24198"/>
<dbReference type="GO" id="GO:0004573">
    <property type="term" value="F:Glc3Man9GlcNAc2 oligosaccharide glucosidase activity"/>
    <property type="evidence" value="ECO:0007669"/>
    <property type="project" value="InterPro"/>
</dbReference>
<feature type="region of interest" description="Disordered" evidence="1">
    <location>
        <begin position="1120"/>
        <end position="1141"/>
    </location>
</feature>
<gene>
    <name evidence="4" type="ORF">MONBRDRAFT_24198</name>
</gene>
<evidence type="ECO:0000313" key="4">
    <source>
        <dbReference type="EMBL" id="EDQ90622.1"/>
    </source>
</evidence>
<keyword evidence="2" id="KW-0812">Transmembrane</keyword>
<dbReference type="Proteomes" id="UP000001357">
    <property type="component" value="Unassembled WGS sequence"/>
</dbReference>
<dbReference type="OMA" id="ERTKYWK"/>
<evidence type="ECO:0000256" key="1">
    <source>
        <dbReference type="SAM" id="MobiDB-lite"/>
    </source>
</evidence>
<dbReference type="InterPro" id="IPR012341">
    <property type="entry name" value="6hp_glycosidase-like_sf"/>
</dbReference>
<feature type="transmembrane region" description="Helical" evidence="2">
    <location>
        <begin position="82"/>
        <end position="111"/>
    </location>
</feature>
<dbReference type="PANTHER" id="PTHR10412:SF10">
    <property type="entry name" value="GLYCOSYL HYDROLASE FAMILY 63 C-TERMINAL DOMAIN-CONTAINING PROTEIN"/>
    <property type="match status" value="1"/>
</dbReference>
<accession>A9UVP7</accession>
<feature type="domain" description="Mannosylglycerate hydrolase MGH1-like glycoside hydrolase" evidence="3">
    <location>
        <begin position="923"/>
        <end position="1099"/>
    </location>
</feature>
<keyword evidence="2" id="KW-1133">Transmembrane helix</keyword>
<feature type="region of interest" description="Disordered" evidence="1">
    <location>
        <begin position="444"/>
        <end position="520"/>
    </location>
</feature>
<dbReference type="EMBL" id="CH991547">
    <property type="protein sequence ID" value="EDQ90622.1"/>
    <property type="molecule type" value="Genomic_DNA"/>
</dbReference>
<dbReference type="GO" id="GO:0009311">
    <property type="term" value="P:oligosaccharide metabolic process"/>
    <property type="evidence" value="ECO:0007669"/>
    <property type="project" value="InterPro"/>
</dbReference>
<proteinExistence type="predicted"/>
<dbReference type="InterPro" id="IPR008928">
    <property type="entry name" value="6-hairpin_glycosidase_sf"/>
</dbReference>
<dbReference type="Gene3D" id="1.50.10.10">
    <property type="match status" value="2"/>
</dbReference>
<dbReference type="PANTHER" id="PTHR10412">
    <property type="entry name" value="MANNOSYL-OLIGOSACCHARIDE GLUCOSIDASE"/>
    <property type="match status" value="1"/>
</dbReference>
<dbReference type="InterPro" id="IPR004888">
    <property type="entry name" value="Glycoside_hydrolase_63"/>
</dbReference>
<reference evidence="4 5" key="1">
    <citation type="journal article" date="2008" name="Nature">
        <title>The genome of the choanoflagellate Monosiga brevicollis and the origin of metazoans.</title>
        <authorList>
            <consortium name="JGI Sequencing"/>
            <person name="King N."/>
            <person name="Westbrook M.J."/>
            <person name="Young S.L."/>
            <person name="Kuo A."/>
            <person name="Abedin M."/>
            <person name="Chapman J."/>
            <person name="Fairclough S."/>
            <person name="Hellsten U."/>
            <person name="Isogai Y."/>
            <person name="Letunic I."/>
            <person name="Marr M."/>
            <person name="Pincus D."/>
            <person name="Putnam N."/>
            <person name="Rokas A."/>
            <person name="Wright K.J."/>
            <person name="Zuzow R."/>
            <person name="Dirks W."/>
            <person name="Good M."/>
            <person name="Goodstein D."/>
            <person name="Lemons D."/>
            <person name="Li W."/>
            <person name="Lyons J.B."/>
            <person name="Morris A."/>
            <person name="Nichols S."/>
            <person name="Richter D.J."/>
            <person name="Salamov A."/>
            <person name="Bork P."/>
            <person name="Lim W.A."/>
            <person name="Manning G."/>
            <person name="Miller W.T."/>
            <person name="McGinnis W."/>
            <person name="Shapiro H."/>
            <person name="Tjian R."/>
            <person name="Grigoriev I.V."/>
            <person name="Rokhsar D."/>
        </authorList>
    </citation>
    <scope>NUCLEOTIDE SEQUENCE [LARGE SCALE GENOMIC DNA]</scope>
    <source>
        <strain evidence="5">MX1 / ATCC 50154</strain>
    </source>
</reference>
<sequence>MPLTVSVSLCCVSIFPPPLCPSLSLSIPCPSLSLSVPLCPSLSLSAPLWLSLLLWLSLSPTVSLCPSLSLSNQFILRSLLSLFSLFSLFSSLSLFSLSFLSLFFSLSLFLWSCDPYSAVEGEGVLRRQQLKQQRQHVISMARRETKDWSFETPEKERLRESDAREVNWARWGPYLSERQWGTVREDYSEDGSAWDYFTHDQARSRTYRWGEDGLLGITDRECRLCFSLALWNEEDPFLKERLFGLSGPEGNHGEDVKELYYYIDATPTASYLKALYKYPHAAYPYEELVKENADRSKKDPEYEILDTGVFDNNAYFDVQAEYAKKGPNDIAIRLTVTNRGSEPHTCHVLPNLWLRNTWTWGTEDEVTCCLVTYAYICIALIPCAMNVRHMLLVGSSKGYVKEMRGLNSQGMVEFEAKQETLGTFRLMAERRDIQTTLFTDNENNTKRLFADEERRPAKKDELADEESDSDDQVNVAGSHATQAEGQGNIDGTDRGQCRKKCSQSTPDNDDVPRTPEGDPAYAKDAFHAFLVDGDEKAVNPAKTGTKAAMHYKLSLEPGEKRVLRLRLVDFDDEYSKQDITADDKEFGPDFDALFETRIKEADEFYQHRLNGLTEEQRRIQREAYAGLIWSKQFYFYIVDQWQDGDPNMPRPPSQHPKVRNEDWTHLHSRDIISMCDKWEYPWFAAWDLAFHMIPMAVIDPGFAKNQLILFLREWYMHPNGQLPAYEWNFGDVNPPVHAWACWRVYKLTAPQGQRDLTFLKRCFHKLMLNFTWWVNRKDPFDEHIFSGGFLGLDNIGLFDRSQPLEHGELLQADGTSWMAFFSITMLDMALELAVQDEAYEDIASKFFEHFVQISHLRSMVGLIPMYACLVLDNEVLDKLPNFRKRLNWFLKHTPDLAQQVQISCDIDKDEAVKEHTRRHLLAIPSRERLRCLLEYMFDEKEFLAPYGIRSLSKAYSEEPYVTTVNEDEVSVEYDPAESTTALFGGNSNWRGPVWFPVNFLLIESLQRYYYFFGDDFKIEVPTGSGHLMNLQEASEYLCKRLVSLFEKHVGDIPFDFQDKKGERPCHRHDSVKNIHDDHPLFYEYFHPEEGRGVGASHQTGWTALVARCVDLMSLHHHRRLSSSSAPQCEEGRRERKNRKELRKWRRPRLTLQVPRRMDAHFTENSRFEFSAQHCGSTTGHARSETHLLDFIEGQRALGIIATHSTMDDLVIVVLNRYGIKVTDLEQEEVFFRAPLETIVSVIYYVEQDGSHMVVLDTCKAHATNHGFHVFKFYDQACLVQNAFSRTAAETFSQRCQEAFALLKAKVDALDE</sequence>
<feature type="compositionally biased region" description="Basic and acidic residues" evidence="1">
    <location>
        <begin position="444"/>
        <end position="461"/>
    </location>
</feature>